<dbReference type="InterPro" id="IPR029470">
    <property type="entry name" value="PDDEXK_4"/>
</dbReference>
<comment type="caution">
    <text evidence="1">The sequence shown here is derived from an EMBL/GenBank/DDBJ whole genome shotgun (WGS) entry which is preliminary data.</text>
</comment>
<reference evidence="1 2" key="1">
    <citation type="submission" date="2024-09" db="EMBL/GenBank/DDBJ databases">
        <authorList>
            <person name="Sun Q."/>
            <person name="Mori K."/>
        </authorList>
    </citation>
    <scope>NUCLEOTIDE SEQUENCE [LARGE SCALE GENOMIC DNA]</scope>
    <source>
        <strain evidence="1 2">JCM 11201</strain>
    </source>
</reference>
<name>A0ABV5WF64_9BACI</name>
<dbReference type="Proteomes" id="UP001589609">
    <property type="component" value="Unassembled WGS sequence"/>
</dbReference>
<dbReference type="Pfam" id="PF14281">
    <property type="entry name" value="PDDEXK_4"/>
    <property type="match status" value="1"/>
</dbReference>
<dbReference type="RefSeq" id="WP_379949554.1">
    <property type="nucleotide sequence ID" value="NZ_JBHMAF010000066.1"/>
</dbReference>
<protein>
    <submittedName>
        <fullName evidence="1">PD-(D/E)XK nuclease family protein</fullName>
    </submittedName>
</protein>
<evidence type="ECO:0000313" key="2">
    <source>
        <dbReference type="Proteomes" id="UP001589609"/>
    </source>
</evidence>
<sequence>MNKPNLFQYATSELSQDAFLCWLLEWADPQYSETDVQLHNLGKRFVEAIFSKHQQPRVRIESINIRRQLDGLDILAVINDGFAILIEDKTYTSDHSGQLKRYCEAMTKRGYKNQLPIYYKIGNQGNYKSIEEAGYKLFHRKDMLQLLKQGIDQGIEDSILSNYYERLVSIEESHEMYKNRPLEKWEWLSWHGFYTKLQEMNIEGDWGYVANQTGGFNGFWWHRKEDTDSIQYLQLEHEKLCFKIKVSDKEKRVKLRFDWCQKMLGSCSEYKLPFKKPKRFGNGTYMTVAVLNNYIVTDENGIIDIEGTIQTLRKAEDLLDAVTANI</sequence>
<accession>A0ABV5WF64</accession>
<organism evidence="1 2">
    <name type="scientific">Ectobacillus funiculus</name>
    <dbReference type="NCBI Taxonomy" id="137993"/>
    <lineage>
        <taxon>Bacteria</taxon>
        <taxon>Bacillati</taxon>
        <taxon>Bacillota</taxon>
        <taxon>Bacilli</taxon>
        <taxon>Bacillales</taxon>
        <taxon>Bacillaceae</taxon>
        <taxon>Ectobacillus</taxon>
    </lineage>
</organism>
<gene>
    <name evidence="1" type="ORF">ACFFMS_12480</name>
</gene>
<keyword evidence="2" id="KW-1185">Reference proteome</keyword>
<dbReference type="EMBL" id="JBHMAF010000066">
    <property type="protein sequence ID" value="MFB9759257.1"/>
    <property type="molecule type" value="Genomic_DNA"/>
</dbReference>
<proteinExistence type="predicted"/>
<evidence type="ECO:0000313" key="1">
    <source>
        <dbReference type="EMBL" id="MFB9759257.1"/>
    </source>
</evidence>